<organism evidence="1">
    <name type="scientific">Rhizophora mucronata</name>
    <name type="common">Asiatic mangrove</name>
    <dbReference type="NCBI Taxonomy" id="61149"/>
    <lineage>
        <taxon>Eukaryota</taxon>
        <taxon>Viridiplantae</taxon>
        <taxon>Streptophyta</taxon>
        <taxon>Embryophyta</taxon>
        <taxon>Tracheophyta</taxon>
        <taxon>Spermatophyta</taxon>
        <taxon>Magnoliopsida</taxon>
        <taxon>eudicotyledons</taxon>
        <taxon>Gunneridae</taxon>
        <taxon>Pentapetalae</taxon>
        <taxon>rosids</taxon>
        <taxon>fabids</taxon>
        <taxon>Malpighiales</taxon>
        <taxon>Rhizophoraceae</taxon>
        <taxon>Rhizophora</taxon>
    </lineage>
</organism>
<dbReference type="AlphaFoldDB" id="A0A2P2IXC6"/>
<proteinExistence type="predicted"/>
<sequence length="30" mass="3523">MAVLPVRTSGPQKARCDYFPLYLVFIFNEF</sequence>
<dbReference type="EMBL" id="GGEC01005391">
    <property type="protein sequence ID" value="MBW85874.1"/>
    <property type="molecule type" value="Transcribed_RNA"/>
</dbReference>
<name>A0A2P2IXC6_RHIMU</name>
<protein>
    <submittedName>
        <fullName evidence="1">Uncharacterized protein</fullName>
    </submittedName>
</protein>
<evidence type="ECO:0000313" key="1">
    <source>
        <dbReference type="EMBL" id="MBW85874.1"/>
    </source>
</evidence>
<accession>A0A2P2IXC6</accession>
<reference evidence="1" key="1">
    <citation type="submission" date="2018-02" db="EMBL/GenBank/DDBJ databases">
        <title>Rhizophora mucronata_Transcriptome.</title>
        <authorList>
            <person name="Meera S.P."/>
            <person name="Sreeshan A."/>
            <person name="Augustine A."/>
        </authorList>
    </citation>
    <scope>NUCLEOTIDE SEQUENCE</scope>
    <source>
        <tissue evidence="1">Leaf</tissue>
    </source>
</reference>